<dbReference type="InterPro" id="IPR025282">
    <property type="entry name" value="DUF4214"/>
</dbReference>
<evidence type="ECO:0000259" key="1">
    <source>
        <dbReference type="SMART" id="SM00460"/>
    </source>
</evidence>
<dbReference type="InterPro" id="IPR038255">
    <property type="entry name" value="PBS_linker_sf"/>
</dbReference>
<dbReference type="Gene3D" id="1.10.3130.20">
    <property type="entry name" value="Phycobilisome linker domain"/>
    <property type="match status" value="2"/>
</dbReference>
<dbReference type="PANTHER" id="PTHR46333">
    <property type="entry name" value="CYTOKINESIS PROTEIN 3"/>
    <property type="match status" value="1"/>
</dbReference>
<proteinExistence type="predicted"/>
<organism evidence="2 3">
    <name type="scientific">Frisingicoccus caecimuris</name>
    <dbReference type="NCBI Taxonomy" id="1796636"/>
    <lineage>
        <taxon>Bacteria</taxon>
        <taxon>Bacillati</taxon>
        <taxon>Bacillota</taxon>
        <taxon>Clostridia</taxon>
        <taxon>Lachnospirales</taxon>
        <taxon>Lachnospiraceae</taxon>
        <taxon>Frisingicoccus</taxon>
    </lineage>
</organism>
<dbReference type="OrthoDB" id="9788327at2"/>
<reference evidence="2 3" key="1">
    <citation type="submission" date="2019-03" db="EMBL/GenBank/DDBJ databases">
        <title>Genomic Encyclopedia of Type Strains, Phase IV (KMG-IV): sequencing the most valuable type-strain genomes for metagenomic binning, comparative biology and taxonomic classification.</title>
        <authorList>
            <person name="Goeker M."/>
        </authorList>
    </citation>
    <scope>NUCLEOTIDE SEQUENCE [LARGE SCALE GENOMIC DNA]</scope>
    <source>
        <strain evidence="2 3">DSM 28559</strain>
    </source>
</reference>
<accession>A0A4R2LAL0</accession>
<name>A0A4R2LAL0_9FIRM</name>
<dbReference type="InterPro" id="IPR038765">
    <property type="entry name" value="Papain-like_cys_pep_sf"/>
</dbReference>
<sequence length="574" mass="66349">MKIKKTRDFLCIWIFLLIFFVLGKGVYAEETDGIPEELLEEIEEENVYTDDIGGDILFSENYAVPFSGTIEYAEDAETAVQILRQQMINRNGLISIYYHGEYTEGMSAEFLERAVAYDDTLPGMAGDYLRYHFQRVVRRTYKGVNEDGEYIRFEYEIYYLSSYDQELAVNEKVCDILEELDVYSADREMKIRSVYAYITSHVRYDSMIYETFNVHSAYGAAVEGKAVCQGYSLLLYRLLQELGIQNRMISGEAGGTSHIWNIVEMDGYWYNMDVTWDWGKDEQFKWLLVGAESFDRSHIRDSEFMAEAFYHMYPMALKDYYKEPVEEPIDQVEAFVTRLYKEILGRDADAFGLKEWSEVLKSGREQGAKVAQGFVDSDEFKARNLSDDAYIHALYRTFFDREADSSGLTAWRKVLDSGLSRMHVFRGFAESDEFTGICGRYGIVRGNANLTAPRDQNEGVTKYIVRNYRLCLGREADERGLNDWCDAILSGRNTAKEAAYGFVFSQEFLKRNLSDEEYIRVLYRVFMDRDADGPGLSGWKRVLNEGKSREHVFDGFADSIEFANICNSYGILKK</sequence>
<dbReference type="InterPro" id="IPR002931">
    <property type="entry name" value="Transglutaminase-like"/>
</dbReference>
<protein>
    <submittedName>
        <fullName evidence="2">Transglutaminase superfamily protein</fullName>
    </submittedName>
</protein>
<dbReference type="GO" id="GO:0005737">
    <property type="term" value="C:cytoplasm"/>
    <property type="evidence" value="ECO:0007669"/>
    <property type="project" value="TreeGrafter"/>
</dbReference>
<dbReference type="InterPro" id="IPR052557">
    <property type="entry name" value="CAP/Cytokinesis_protein"/>
</dbReference>
<dbReference type="Pfam" id="PF13946">
    <property type="entry name" value="DUF4214"/>
    <property type="match status" value="2"/>
</dbReference>
<dbReference type="SUPFAM" id="SSF54001">
    <property type="entry name" value="Cysteine proteinases"/>
    <property type="match status" value="1"/>
</dbReference>
<dbReference type="RefSeq" id="WP_132091483.1">
    <property type="nucleotide sequence ID" value="NZ_JANKAQ010000006.1"/>
</dbReference>
<dbReference type="Pfam" id="PF01841">
    <property type="entry name" value="Transglut_core"/>
    <property type="match status" value="1"/>
</dbReference>
<dbReference type="AlphaFoldDB" id="A0A4R2LAL0"/>
<dbReference type="PANTHER" id="PTHR46333:SF2">
    <property type="entry name" value="CYTOKINESIS PROTEIN 3"/>
    <property type="match status" value="1"/>
</dbReference>
<keyword evidence="3" id="KW-1185">Reference proteome</keyword>
<feature type="domain" description="Transglutaminase-like" evidence="1">
    <location>
        <begin position="220"/>
        <end position="276"/>
    </location>
</feature>
<gene>
    <name evidence="2" type="ORF">EV212_1073</name>
</gene>
<evidence type="ECO:0000313" key="2">
    <source>
        <dbReference type="EMBL" id="TCO84403.1"/>
    </source>
</evidence>
<dbReference type="SMART" id="SM00460">
    <property type="entry name" value="TGc"/>
    <property type="match status" value="1"/>
</dbReference>
<dbReference type="Proteomes" id="UP000295711">
    <property type="component" value="Unassembled WGS sequence"/>
</dbReference>
<comment type="caution">
    <text evidence="2">The sequence shown here is derived from an EMBL/GenBank/DDBJ whole genome shotgun (WGS) entry which is preliminary data.</text>
</comment>
<evidence type="ECO:0000313" key="3">
    <source>
        <dbReference type="Proteomes" id="UP000295711"/>
    </source>
</evidence>
<dbReference type="Gene3D" id="3.10.620.30">
    <property type="match status" value="1"/>
</dbReference>
<dbReference type="EMBL" id="SLXA01000007">
    <property type="protein sequence ID" value="TCO84403.1"/>
    <property type="molecule type" value="Genomic_DNA"/>
</dbReference>